<reference evidence="2" key="2">
    <citation type="submission" date="2014-05" db="EMBL/GenBank/DDBJ databases">
        <title>Draft genome sequence of Virgibacillus massiliensis Vm-5.</title>
        <authorList>
            <person name="Khelaifia S."/>
            <person name="Croce O."/>
            <person name="Lagier J.C."/>
            <person name="Raoult D."/>
        </authorList>
    </citation>
    <scope>NUCLEOTIDE SEQUENCE [LARGE SCALE GENOMIC DNA]</scope>
    <source>
        <strain evidence="2">Vm-5</strain>
    </source>
</reference>
<dbReference type="Pfam" id="PF00756">
    <property type="entry name" value="Esterase"/>
    <property type="match status" value="1"/>
</dbReference>
<dbReference type="GO" id="GO:0016787">
    <property type="term" value="F:hydrolase activity"/>
    <property type="evidence" value="ECO:0007669"/>
    <property type="project" value="UniProtKB-KW"/>
</dbReference>
<evidence type="ECO:0000313" key="2">
    <source>
        <dbReference type="Proteomes" id="UP000028875"/>
    </source>
</evidence>
<proteinExistence type="predicted"/>
<dbReference type="AlphaFoldDB" id="A0A024Q810"/>
<accession>A0A024Q810</accession>
<comment type="caution">
    <text evidence="1">The sequence shown here is derived from an EMBL/GenBank/DDBJ whole genome shotgun (WGS) entry which is preliminary data.</text>
</comment>
<dbReference type="eggNOG" id="COG0627">
    <property type="taxonomic scope" value="Bacteria"/>
</dbReference>
<dbReference type="InterPro" id="IPR000801">
    <property type="entry name" value="Esterase-like"/>
</dbReference>
<dbReference type="RefSeq" id="WP_038242353.1">
    <property type="nucleotide sequence ID" value="NZ_BNER01000001.1"/>
</dbReference>
<dbReference type="EMBL" id="CCDP010000001">
    <property type="protein sequence ID" value="CDQ38407.1"/>
    <property type="molecule type" value="Genomic_DNA"/>
</dbReference>
<keyword evidence="2" id="KW-1185">Reference proteome</keyword>
<sequence>MALIQCEFASEILSKSVSMTAILPQETLVNADSSYRLPTLYLLHGFSDNHTTWSRNTAIEQLVSDKELAVIMPSVDNSYYTDMVYGGKYWTFLTQELPKISHAFFPLSSDREANFVAGHSMGGFGALKWALNCPEQFSAVASLSGVTDMVTHLERIRKASGDKLTYLSLVFGESNIHETANDLLWKVEQLAIVTRKLPKIYQACGYSDFLYDLNQRFYHLCKQTSLDLTTDFGPGDHTWEYWGKKISDILDWLPVRNRH</sequence>
<dbReference type="SUPFAM" id="SSF53474">
    <property type="entry name" value="alpha/beta-Hydrolases"/>
    <property type="match status" value="1"/>
</dbReference>
<dbReference type="PANTHER" id="PTHR48098">
    <property type="entry name" value="ENTEROCHELIN ESTERASE-RELATED"/>
    <property type="match status" value="1"/>
</dbReference>
<evidence type="ECO:0000313" key="1">
    <source>
        <dbReference type="EMBL" id="CDQ38407.1"/>
    </source>
</evidence>
<organism evidence="1 2">
    <name type="scientific">Virgibacillus massiliensis</name>
    <dbReference type="NCBI Taxonomy" id="1462526"/>
    <lineage>
        <taxon>Bacteria</taxon>
        <taxon>Bacillati</taxon>
        <taxon>Bacillota</taxon>
        <taxon>Bacilli</taxon>
        <taxon>Bacillales</taxon>
        <taxon>Bacillaceae</taxon>
        <taxon>Virgibacillus</taxon>
    </lineage>
</organism>
<reference evidence="1 2" key="1">
    <citation type="submission" date="2014-03" db="EMBL/GenBank/DDBJ databases">
        <authorList>
            <person name="Urmite Genomes U."/>
        </authorList>
    </citation>
    <scope>NUCLEOTIDE SEQUENCE [LARGE SCALE GENOMIC DNA]</scope>
    <source>
        <strain evidence="1 2">Vm-5</strain>
    </source>
</reference>
<gene>
    <name evidence="1" type="primary">fghA</name>
    <name evidence="1" type="ORF">BN990_00677</name>
</gene>
<dbReference type="InterPro" id="IPR050583">
    <property type="entry name" value="Mycobacterial_A85_antigen"/>
</dbReference>
<keyword evidence="1" id="KW-0378">Hydrolase</keyword>
<dbReference type="Gene3D" id="3.40.50.1820">
    <property type="entry name" value="alpha/beta hydrolase"/>
    <property type="match status" value="1"/>
</dbReference>
<dbReference type="PANTHER" id="PTHR48098:SF1">
    <property type="entry name" value="DIACYLGLYCEROL ACYLTRANSFERASE_MYCOLYLTRANSFERASE AG85A"/>
    <property type="match status" value="1"/>
</dbReference>
<protein>
    <submittedName>
        <fullName evidence="1">S-formylglutathione hydrolase</fullName>
    </submittedName>
</protein>
<dbReference type="GO" id="GO:0016747">
    <property type="term" value="F:acyltransferase activity, transferring groups other than amino-acyl groups"/>
    <property type="evidence" value="ECO:0007669"/>
    <property type="project" value="TreeGrafter"/>
</dbReference>
<name>A0A024Q810_9BACI</name>
<dbReference type="STRING" id="1462526.BN990_00677"/>
<dbReference type="OrthoDB" id="9803578at2"/>
<dbReference type="InterPro" id="IPR029058">
    <property type="entry name" value="AB_hydrolase_fold"/>
</dbReference>
<dbReference type="Proteomes" id="UP000028875">
    <property type="component" value="Unassembled WGS sequence"/>
</dbReference>